<comment type="caution">
    <text evidence="2">The sequence shown here is derived from an EMBL/GenBank/DDBJ whole genome shotgun (WGS) entry which is preliminary data.</text>
</comment>
<feature type="transmembrane region" description="Helical" evidence="1">
    <location>
        <begin position="170"/>
        <end position="189"/>
    </location>
</feature>
<evidence type="ECO:0000313" key="2">
    <source>
        <dbReference type="EMBL" id="TXL67308.1"/>
    </source>
</evidence>
<sequence length="281" mass="29037">MSFGPNPWQQAHWDWRAAGNFVCGGAGAGLLVFAAFGGAGGSARAALLLLGLALVGAGLTCVWLEIGRPLRALHVFFNPRTSWMSREAVTAALLFPAGVAGAAGLAPAAWATGLLALAFLWCQARILRAARGIPAWRQPGIVPLIVATGLAEGCGLYLMLRPLHGHGEQVLMAVFAGLLAARWANWVSYRRRLASSAARPALAALDQAGDRLQRIGTYLPFALIAPVGIGLADGAVGLALTVAAGAAAAWPGAVLKHTLITRAGFNQGFALTAMPVRGARL</sequence>
<dbReference type="Gene3D" id="1.20.1630.10">
    <property type="entry name" value="Formate dehydrogenase/DMSO reductase domain"/>
    <property type="match status" value="1"/>
</dbReference>
<proteinExistence type="predicted"/>
<protein>
    <submittedName>
        <fullName evidence="2">Phenylacetyl-CoA:acceptor oxidoreductase</fullName>
    </submittedName>
</protein>
<dbReference type="AlphaFoldDB" id="A0A5C8P1Q1"/>
<feature type="transmembrane region" description="Helical" evidence="1">
    <location>
        <begin position="45"/>
        <end position="66"/>
    </location>
</feature>
<keyword evidence="1" id="KW-0472">Membrane</keyword>
<feature type="transmembrane region" description="Helical" evidence="1">
    <location>
        <begin position="21"/>
        <end position="39"/>
    </location>
</feature>
<evidence type="ECO:0000256" key="1">
    <source>
        <dbReference type="SAM" id="Phobius"/>
    </source>
</evidence>
<name>A0A5C8P1Q1_9BURK</name>
<dbReference type="Proteomes" id="UP000321548">
    <property type="component" value="Unassembled WGS sequence"/>
</dbReference>
<feature type="transmembrane region" description="Helical" evidence="1">
    <location>
        <begin position="139"/>
        <end position="158"/>
    </location>
</feature>
<accession>A0A5C8P1Q1</accession>
<keyword evidence="1" id="KW-0812">Transmembrane</keyword>
<dbReference type="EMBL" id="VDUY01000002">
    <property type="protein sequence ID" value="TXL67308.1"/>
    <property type="molecule type" value="Genomic_DNA"/>
</dbReference>
<dbReference type="OrthoDB" id="9180603at2"/>
<organism evidence="2 3">
    <name type="scientific">Zeimonas arvi</name>
    <dbReference type="NCBI Taxonomy" id="2498847"/>
    <lineage>
        <taxon>Bacteria</taxon>
        <taxon>Pseudomonadati</taxon>
        <taxon>Pseudomonadota</taxon>
        <taxon>Betaproteobacteria</taxon>
        <taxon>Burkholderiales</taxon>
        <taxon>Burkholderiaceae</taxon>
        <taxon>Zeimonas</taxon>
    </lineage>
</organism>
<dbReference type="RefSeq" id="WP_147703556.1">
    <property type="nucleotide sequence ID" value="NZ_VDUY01000002.1"/>
</dbReference>
<reference evidence="2 3" key="1">
    <citation type="submission" date="2019-06" db="EMBL/GenBank/DDBJ databases">
        <title>Quisquiliibacterium sp. nov., isolated from a maize field.</title>
        <authorList>
            <person name="Lin S.-Y."/>
            <person name="Tsai C.-F."/>
            <person name="Young C.-C."/>
        </authorList>
    </citation>
    <scope>NUCLEOTIDE SEQUENCE [LARGE SCALE GENOMIC DNA]</scope>
    <source>
        <strain evidence="2 3">CC-CFT501</strain>
    </source>
</reference>
<keyword evidence="3" id="KW-1185">Reference proteome</keyword>
<feature type="transmembrane region" description="Helical" evidence="1">
    <location>
        <begin position="109"/>
        <end position="127"/>
    </location>
</feature>
<gene>
    <name evidence="2" type="ORF">FHP08_06800</name>
</gene>
<evidence type="ECO:0000313" key="3">
    <source>
        <dbReference type="Proteomes" id="UP000321548"/>
    </source>
</evidence>
<keyword evidence="1" id="KW-1133">Transmembrane helix</keyword>